<protein>
    <recommendedName>
        <fullName evidence="3">DNA-3-methyladenine glycosylase II</fullName>
        <ecNumber evidence="3">3.2.2.21</ecNumber>
    </recommendedName>
</protein>
<reference evidence="7 8" key="1">
    <citation type="submission" date="2017-07" db="EMBL/GenBank/DDBJ databases">
        <title>Leptospira spp. isolated from tropical soils.</title>
        <authorList>
            <person name="Thibeaux R."/>
            <person name="Iraola G."/>
            <person name="Ferres I."/>
            <person name="Bierque E."/>
            <person name="Girault D."/>
            <person name="Soupe-Gilbert M.-E."/>
            <person name="Picardeau M."/>
            <person name="Goarant C."/>
        </authorList>
    </citation>
    <scope>NUCLEOTIDE SEQUENCE [LARGE SCALE GENOMIC DNA]</scope>
    <source>
        <strain evidence="7 8">MCA1-C-A1</strain>
    </source>
</reference>
<dbReference type="Gene3D" id="1.10.1670.40">
    <property type="match status" value="1"/>
</dbReference>
<dbReference type="AlphaFoldDB" id="A0A2M9XIC4"/>
<evidence type="ECO:0000256" key="5">
    <source>
        <dbReference type="ARBA" id="ARBA00023204"/>
    </source>
</evidence>
<evidence type="ECO:0000256" key="1">
    <source>
        <dbReference type="ARBA" id="ARBA00000086"/>
    </source>
</evidence>
<dbReference type="PANTHER" id="PTHR43003:SF5">
    <property type="entry name" value="DNA-3-METHYLADENINE GLYCOSYLASE"/>
    <property type="match status" value="1"/>
</dbReference>
<keyword evidence="8" id="KW-1185">Reference proteome</keyword>
<comment type="similarity">
    <text evidence="2">Belongs to the alkylbase DNA glycosidase AlkA family.</text>
</comment>
<organism evidence="7 8">
    <name type="scientific">Leptospira hartskeerlii</name>
    <dbReference type="NCBI Taxonomy" id="2023177"/>
    <lineage>
        <taxon>Bacteria</taxon>
        <taxon>Pseudomonadati</taxon>
        <taxon>Spirochaetota</taxon>
        <taxon>Spirochaetia</taxon>
        <taxon>Leptospirales</taxon>
        <taxon>Leptospiraceae</taxon>
        <taxon>Leptospira</taxon>
    </lineage>
</organism>
<dbReference type="PANTHER" id="PTHR43003">
    <property type="entry name" value="DNA-3-METHYLADENINE GLYCOSYLASE"/>
    <property type="match status" value="1"/>
</dbReference>
<proteinExistence type="inferred from homology"/>
<dbReference type="InterPro" id="IPR051912">
    <property type="entry name" value="Alkylbase_DNA_Glycosylase/TA"/>
</dbReference>
<dbReference type="RefSeq" id="WP_100705155.1">
    <property type="nucleotide sequence ID" value="NZ_NPDL01000010.1"/>
</dbReference>
<dbReference type="GO" id="GO:0043916">
    <property type="term" value="F:DNA-7-methylguanine glycosylase activity"/>
    <property type="evidence" value="ECO:0007669"/>
    <property type="project" value="TreeGrafter"/>
</dbReference>
<name>A0A2M9XIC4_9LEPT</name>
<accession>A0A2M9XIC4</accession>
<comment type="catalytic activity">
    <reaction evidence="1">
        <text>Hydrolysis of alkylated DNA, releasing 3-methyladenine, 3-methylguanine, 7-methylguanine and 7-methyladenine.</text>
        <dbReference type="EC" id="3.2.2.21"/>
    </reaction>
</comment>
<dbReference type="InterPro" id="IPR011257">
    <property type="entry name" value="DNA_glycosylase"/>
</dbReference>
<evidence type="ECO:0000256" key="3">
    <source>
        <dbReference type="ARBA" id="ARBA00012000"/>
    </source>
</evidence>
<dbReference type="GO" id="GO:0006285">
    <property type="term" value="P:base-excision repair, AP site formation"/>
    <property type="evidence" value="ECO:0007669"/>
    <property type="project" value="TreeGrafter"/>
</dbReference>
<dbReference type="GO" id="GO:0032993">
    <property type="term" value="C:protein-DNA complex"/>
    <property type="evidence" value="ECO:0007669"/>
    <property type="project" value="TreeGrafter"/>
</dbReference>
<dbReference type="Proteomes" id="UP000232196">
    <property type="component" value="Unassembled WGS sequence"/>
</dbReference>
<dbReference type="CDD" id="cd00056">
    <property type="entry name" value="ENDO3c"/>
    <property type="match status" value="1"/>
</dbReference>
<dbReference type="GO" id="GO:0006307">
    <property type="term" value="P:DNA alkylation repair"/>
    <property type="evidence" value="ECO:0007669"/>
    <property type="project" value="TreeGrafter"/>
</dbReference>
<evidence type="ECO:0000313" key="7">
    <source>
        <dbReference type="EMBL" id="PJZ27420.1"/>
    </source>
</evidence>
<dbReference type="GO" id="GO:0008725">
    <property type="term" value="F:DNA-3-methyladenine glycosylase activity"/>
    <property type="evidence" value="ECO:0007669"/>
    <property type="project" value="TreeGrafter"/>
</dbReference>
<keyword evidence="5" id="KW-0234">DNA repair</keyword>
<feature type="domain" description="HhH-GPD" evidence="6">
    <location>
        <begin position="51"/>
        <end position="206"/>
    </location>
</feature>
<dbReference type="Gene3D" id="1.10.340.30">
    <property type="entry name" value="Hypothetical protein, domain 2"/>
    <property type="match status" value="1"/>
</dbReference>
<dbReference type="GO" id="GO:0005737">
    <property type="term" value="C:cytoplasm"/>
    <property type="evidence" value="ECO:0007669"/>
    <property type="project" value="TreeGrafter"/>
</dbReference>
<keyword evidence="4" id="KW-0227">DNA damage</keyword>
<dbReference type="EMBL" id="NPDN01000001">
    <property type="protein sequence ID" value="PJZ27420.1"/>
    <property type="molecule type" value="Genomic_DNA"/>
</dbReference>
<evidence type="ECO:0000313" key="8">
    <source>
        <dbReference type="Proteomes" id="UP000232196"/>
    </source>
</evidence>
<evidence type="ECO:0000256" key="4">
    <source>
        <dbReference type="ARBA" id="ARBA00022763"/>
    </source>
</evidence>
<dbReference type="InterPro" id="IPR003265">
    <property type="entry name" value="HhH-GPD_domain"/>
</dbReference>
<dbReference type="FunFam" id="1.10.340.30:FF:000004">
    <property type="entry name" value="DNA-3-methyladenine glycosylase II"/>
    <property type="match status" value="1"/>
</dbReference>
<dbReference type="EC" id="3.2.2.21" evidence="3"/>
<comment type="caution">
    <text evidence="7">The sequence shown here is derived from an EMBL/GenBank/DDBJ whole genome shotgun (WGS) entry which is preliminary data.</text>
</comment>
<sequence length="211" mass="24336">MPNTDREVHLRKAVLWLQKKDPTTKKIIQTIGPCTHKMIGNPYYVLIRSVISQQLSVQAARTMENRVKEYYGNGKQFPKPDVLVKLTKPQMRKAGLSFAKIEAVKLISKAYLDGSISDRKLSKLNDQEVLDLLCSIKGVGPWTAEMVLMFSLDRWDHFSYNDLILRKSIENNYGIPMNSKKEILEFTSGYSPYRTIFSWYLWRASVGIENL</sequence>
<evidence type="ECO:0000256" key="2">
    <source>
        <dbReference type="ARBA" id="ARBA00010817"/>
    </source>
</evidence>
<dbReference type="OrthoDB" id="9785929at2"/>
<gene>
    <name evidence="7" type="ORF">CH357_02395</name>
</gene>
<dbReference type="SMART" id="SM00478">
    <property type="entry name" value="ENDO3c"/>
    <property type="match status" value="1"/>
</dbReference>
<evidence type="ECO:0000259" key="6">
    <source>
        <dbReference type="SMART" id="SM00478"/>
    </source>
</evidence>
<dbReference type="SUPFAM" id="SSF48150">
    <property type="entry name" value="DNA-glycosylase"/>
    <property type="match status" value="1"/>
</dbReference>
<dbReference type="GO" id="GO:0032131">
    <property type="term" value="F:alkylated DNA binding"/>
    <property type="evidence" value="ECO:0007669"/>
    <property type="project" value="TreeGrafter"/>
</dbReference>
<dbReference type="Pfam" id="PF00730">
    <property type="entry name" value="HhH-GPD"/>
    <property type="match status" value="1"/>
</dbReference>